<keyword evidence="3" id="KW-0815">Transposition</keyword>
<dbReference type="Pfam" id="PF00872">
    <property type="entry name" value="Transposase_mut"/>
    <property type="match status" value="1"/>
</dbReference>
<feature type="region of interest" description="Disordered" evidence="6">
    <location>
        <begin position="1"/>
        <end position="59"/>
    </location>
</feature>
<feature type="compositionally biased region" description="Polar residues" evidence="6">
    <location>
        <begin position="25"/>
        <end position="34"/>
    </location>
</feature>
<comment type="caution">
    <text evidence="7">The sequence shown here is derived from an EMBL/GenBank/DDBJ whole genome shotgun (WGS) entry which is preliminary data.</text>
</comment>
<evidence type="ECO:0000256" key="4">
    <source>
        <dbReference type="ARBA" id="ARBA00023125"/>
    </source>
</evidence>
<evidence type="ECO:0000313" key="8">
    <source>
        <dbReference type="Proteomes" id="UP000619244"/>
    </source>
</evidence>
<reference evidence="7" key="2">
    <citation type="submission" date="2020-09" db="EMBL/GenBank/DDBJ databases">
        <authorList>
            <person name="Sun Q."/>
            <person name="Ohkuma M."/>
        </authorList>
    </citation>
    <scope>NUCLEOTIDE SEQUENCE</scope>
    <source>
        <strain evidence="7">JCM 4790</strain>
    </source>
</reference>
<proteinExistence type="inferred from homology"/>
<keyword evidence="4" id="KW-0238">DNA-binding</keyword>
<dbReference type="AlphaFoldDB" id="A0A918P3G5"/>
<evidence type="ECO:0000256" key="3">
    <source>
        <dbReference type="ARBA" id="ARBA00022578"/>
    </source>
</evidence>
<feature type="compositionally biased region" description="Basic and acidic residues" evidence="6">
    <location>
        <begin position="10"/>
        <end position="22"/>
    </location>
</feature>
<dbReference type="EMBL" id="BMVU01000125">
    <property type="protein sequence ID" value="GGY18250.1"/>
    <property type="molecule type" value="Genomic_DNA"/>
</dbReference>
<dbReference type="GO" id="GO:0003677">
    <property type="term" value="F:DNA binding"/>
    <property type="evidence" value="ECO:0007669"/>
    <property type="project" value="UniProtKB-KW"/>
</dbReference>
<organism evidence="7 8">
    <name type="scientific">Streptomyces minutiscleroticus</name>
    <dbReference type="NCBI Taxonomy" id="68238"/>
    <lineage>
        <taxon>Bacteria</taxon>
        <taxon>Bacillati</taxon>
        <taxon>Actinomycetota</taxon>
        <taxon>Actinomycetes</taxon>
        <taxon>Kitasatosporales</taxon>
        <taxon>Streptomycetaceae</taxon>
        <taxon>Streptomyces</taxon>
    </lineage>
</organism>
<keyword evidence="5" id="KW-0233">DNA recombination</keyword>
<reference evidence="7" key="1">
    <citation type="journal article" date="2014" name="Int. J. Syst. Evol. Microbiol.">
        <title>Complete genome sequence of Corynebacterium casei LMG S-19264T (=DSM 44701T), isolated from a smear-ripened cheese.</title>
        <authorList>
            <consortium name="US DOE Joint Genome Institute (JGI-PGF)"/>
            <person name="Walter F."/>
            <person name="Albersmeier A."/>
            <person name="Kalinowski J."/>
            <person name="Ruckert C."/>
        </authorList>
    </citation>
    <scope>NUCLEOTIDE SEQUENCE</scope>
    <source>
        <strain evidence="7">JCM 4790</strain>
    </source>
</reference>
<comment type="similarity">
    <text evidence="2">Belongs to the transposase mutator family.</text>
</comment>
<gene>
    <name evidence="7" type="ORF">GCM10010358_81890</name>
</gene>
<name>A0A918P3G5_9ACTN</name>
<dbReference type="InterPro" id="IPR001207">
    <property type="entry name" value="Transposase_mutator"/>
</dbReference>
<accession>A0A918P3G5</accession>
<evidence type="ECO:0000256" key="1">
    <source>
        <dbReference type="ARBA" id="ARBA00002190"/>
    </source>
</evidence>
<evidence type="ECO:0000256" key="5">
    <source>
        <dbReference type="ARBA" id="ARBA00023172"/>
    </source>
</evidence>
<dbReference type="Proteomes" id="UP000619244">
    <property type="component" value="Unassembled WGS sequence"/>
</dbReference>
<evidence type="ECO:0000256" key="2">
    <source>
        <dbReference type="ARBA" id="ARBA00010961"/>
    </source>
</evidence>
<keyword evidence="8" id="KW-1185">Reference proteome</keyword>
<protein>
    <recommendedName>
        <fullName evidence="9">Mutator family transposase</fullName>
    </recommendedName>
</protein>
<evidence type="ECO:0000256" key="6">
    <source>
        <dbReference type="SAM" id="MobiDB-lite"/>
    </source>
</evidence>
<evidence type="ECO:0000313" key="7">
    <source>
        <dbReference type="EMBL" id="GGY18250.1"/>
    </source>
</evidence>
<feature type="compositionally biased region" description="Basic and acidic residues" evidence="6">
    <location>
        <begin position="49"/>
        <end position="59"/>
    </location>
</feature>
<comment type="function">
    <text evidence="1">Required for the transposition of the insertion element.</text>
</comment>
<dbReference type="GO" id="GO:0006313">
    <property type="term" value="P:DNA transposition"/>
    <property type="evidence" value="ECO:0007669"/>
    <property type="project" value="InterPro"/>
</dbReference>
<evidence type="ECO:0008006" key="9">
    <source>
        <dbReference type="Google" id="ProtNLM"/>
    </source>
</evidence>
<sequence>MLESALEGEITDHVGYEKHDPAGKNSGNSHNGTRARSVLTDVGPVQVRVPRDTEGGFEP</sequence>
<dbReference type="GO" id="GO:0004803">
    <property type="term" value="F:transposase activity"/>
    <property type="evidence" value="ECO:0007669"/>
    <property type="project" value="InterPro"/>
</dbReference>